<dbReference type="InterPro" id="IPR050863">
    <property type="entry name" value="CenT-Element_Derived"/>
</dbReference>
<feature type="domain" description="DDE-1" evidence="1">
    <location>
        <begin position="28"/>
        <end position="183"/>
    </location>
</feature>
<reference evidence="2" key="1">
    <citation type="submission" date="2016-03" db="EMBL/GenBank/DDBJ databases">
        <title>Updated assembly of Pseudogymnoascus destructans, the fungus causing white-nose syndrome of bats.</title>
        <authorList>
            <person name="Palmer J.M."/>
            <person name="Drees K.P."/>
            <person name="Foster J.T."/>
            <person name="Lindner D.L."/>
        </authorList>
    </citation>
    <scope>NUCLEOTIDE SEQUENCE [LARGE SCALE GENOMIC DNA]</scope>
    <source>
        <strain evidence="2">20631-21</strain>
    </source>
</reference>
<dbReference type="PANTHER" id="PTHR19303:SF73">
    <property type="entry name" value="PROTEIN PDC2"/>
    <property type="match status" value="1"/>
</dbReference>
<dbReference type="GeneID" id="36292677"/>
<dbReference type="RefSeq" id="XP_024328828.1">
    <property type="nucleotide sequence ID" value="XM_024473060.1"/>
</dbReference>
<dbReference type="EMBL" id="KV441398">
    <property type="protein sequence ID" value="PQM43520.1"/>
    <property type="molecule type" value="Genomic_DNA"/>
</dbReference>
<evidence type="ECO:0000313" key="2">
    <source>
        <dbReference type="EMBL" id="PQM43520.1"/>
    </source>
</evidence>
<organism evidence="2">
    <name type="scientific">Pseudogymnoascus destructans</name>
    <dbReference type="NCBI Taxonomy" id="655981"/>
    <lineage>
        <taxon>Eukaryota</taxon>
        <taxon>Fungi</taxon>
        <taxon>Dikarya</taxon>
        <taxon>Ascomycota</taxon>
        <taxon>Pezizomycotina</taxon>
        <taxon>Leotiomycetes</taxon>
        <taxon>Thelebolales</taxon>
        <taxon>Thelebolaceae</taxon>
        <taxon>Pseudogymnoascus</taxon>
    </lineage>
</organism>
<dbReference type="InterPro" id="IPR004875">
    <property type="entry name" value="DDE_SF_endonuclease_dom"/>
</dbReference>
<dbReference type="Proteomes" id="UP000077154">
    <property type="component" value="Unassembled WGS sequence"/>
</dbReference>
<dbReference type="AlphaFoldDB" id="A0A2P6FGL6"/>
<protein>
    <recommendedName>
        <fullName evidence="1">DDE-1 domain-containing protein</fullName>
    </recommendedName>
</protein>
<sequence length="204" mass="23420">MDETGLFWKMTPTRTLATEASSGGKKSKDQITLAFTTNSTGTEKLDIWVVGKSKNPQCFKNINVKRMRIQYRYNETKWMTGLIMKEYLDWLNEKMKHCKILLLLDNFSGHEVGVELVGGLQGLSNVRIAWLPPNTTSHWQPLDQGIIASFKLGYRKQWINYMLRQLKANKNPTKTVNILKAIQDLRGKHLKHQKSRSVGGDRLS</sequence>
<dbReference type="OrthoDB" id="3853970at2759"/>
<gene>
    <name evidence="2" type="ORF">VC83_09647</name>
</gene>
<dbReference type="GO" id="GO:0003677">
    <property type="term" value="F:DNA binding"/>
    <property type="evidence" value="ECO:0007669"/>
    <property type="project" value="TreeGrafter"/>
</dbReference>
<dbReference type="GO" id="GO:0005634">
    <property type="term" value="C:nucleus"/>
    <property type="evidence" value="ECO:0007669"/>
    <property type="project" value="TreeGrafter"/>
</dbReference>
<evidence type="ECO:0000259" key="1">
    <source>
        <dbReference type="Pfam" id="PF03184"/>
    </source>
</evidence>
<dbReference type="Pfam" id="PF03184">
    <property type="entry name" value="DDE_1"/>
    <property type="match status" value="1"/>
</dbReference>
<dbReference type="PANTHER" id="PTHR19303">
    <property type="entry name" value="TRANSPOSON"/>
    <property type="match status" value="1"/>
</dbReference>
<accession>A0A2P6FGL6</accession>
<proteinExistence type="predicted"/>
<name>A0A2P6FGL6_9PEZI</name>